<feature type="compositionally biased region" description="Polar residues" evidence="7">
    <location>
        <begin position="1"/>
        <end position="17"/>
    </location>
</feature>
<comment type="caution">
    <text evidence="9">The sequence shown here is derived from an EMBL/GenBank/DDBJ whole genome shotgun (WGS) entry which is preliminary data.</text>
</comment>
<dbReference type="RefSeq" id="WP_246494357.1">
    <property type="nucleotide sequence ID" value="NZ_JACHJL010000003.1"/>
</dbReference>
<keyword evidence="4 8" id="KW-0812">Transmembrane</keyword>
<keyword evidence="3" id="KW-1003">Cell membrane</keyword>
<name>A0A7W9Q8D2_9ACTN</name>
<evidence type="ECO:0000313" key="9">
    <source>
        <dbReference type="EMBL" id="MBB5934432.1"/>
    </source>
</evidence>
<dbReference type="AlphaFoldDB" id="A0A7W9Q8D2"/>
<evidence type="ECO:0000256" key="6">
    <source>
        <dbReference type="ARBA" id="ARBA00023136"/>
    </source>
</evidence>
<comment type="subcellular location">
    <subcellularLocation>
        <location evidence="1">Cell membrane</location>
        <topology evidence="1">Multi-pass membrane protein</topology>
    </subcellularLocation>
</comment>
<dbReference type="EMBL" id="JACHJL010000003">
    <property type="protein sequence ID" value="MBB5934432.1"/>
    <property type="molecule type" value="Genomic_DNA"/>
</dbReference>
<proteinExistence type="inferred from homology"/>
<dbReference type="PANTHER" id="PTHR33452:SF4">
    <property type="entry name" value="BLL4328 PROTEIN"/>
    <property type="match status" value="1"/>
</dbReference>
<dbReference type="InterPro" id="IPR032808">
    <property type="entry name" value="DoxX"/>
</dbReference>
<evidence type="ECO:0000313" key="10">
    <source>
        <dbReference type="Proteomes" id="UP000588098"/>
    </source>
</evidence>
<keyword evidence="10" id="KW-1185">Reference proteome</keyword>
<sequence>MSSPPSLSTPPEDSGTTRLFRRDRLGRHSQGSGRFSIAGQAAELRDAMGPYAIAAARVVFGLLFACHGASGFFDLPEAPGGAGGKTELTEWPMGPAGAIQIVGGGLLMLGLGTRIAALICSGSMAYGYFDMHQPTGLWPIQNGGEEAAIYCWGFLLFVFTGPGALSADGLLRGRGLTGLGRKDASSAPYSR</sequence>
<dbReference type="GO" id="GO:0005886">
    <property type="term" value="C:plasma membrane"/>
    <property type="evidence" value="ECO:0007669"/>
    <property type="project" value="UniProtKB-SubCell"/>
</dbReference>
<keyword evidence="6 8" id="KW-0472">Membrane</keyword>
<evidence type="ECO:0000256" key="3">
    <source>
        <dbReference type="ARBA" id="ARBA00022475"/>
    </source>
</evidence>
<evidence type="ECO:0000256" key="1">
    <source>
        <dbReference type="ARBA" id="ARBA00004651"/>
    </source>
</evidence>
<protein>
    <submittedName>
        <fullName evidence="9">Putative oxidoreductase</fullName>
    </submittedName>
</protein>
<reference evidence="9 10" key="1">
    <citation type="submission" date="2020-08" db="EMBL/GenBank/DDBJ databases">
        <title>Genomic Encyclopedia of Type Strains, Phase III (KMG-III): the genomes of soil and plant-associated and newly described type strains.</title>
        <authorList>
            <person name="Whitman W."/>
        </authorList>
    </citation>
    <scope>NUCLEOTIDE SEQUENCE [LARGE SCALE GENOMIC DNA]</scope>
    <source>
        <strain evidence="9 10">CECT 8305</strain>
    </source>
</reference>
<evidence type="ECO:0000256" key="2">
    <source>
        <dbReference type="ARBA" id="ARBA00006679"/>
    </source>
</evidence>
<accession>A0A7W9Q8D2</accession>
<keyword evidence="5 8" id="KW-1133">Transmembrane helix</keyword>
<feature type="transmembrane region" description="Helical" evidence="8">
    <location>
        <begin position="106"/>
        <end position="127"/>
    </location>
</feature>
<comment type="similarity">
    <text evidence="2">Belongs to the DoxX family.</text>
</comment>
<dbReference type="PANTHER" id="PTHR33452">
    <property type="entry name" value="OXIDOREDUCTASE CATD-RELATED"/>
    <property type="match status" value="1"/>
</dbReference>
<evidence type="ECO:0000256" key="8">
    <source>
        <dbReference type="SAM" id="Phobius"/>
    </source>
</evidence>
<gene>
    <name evidence="9" type="ORF">FHS42_001479</name>
</gene>
<dbReference type="Pfam" id="PF07681">
    <property type="entry name" value="DoxX"/>
    <property type="match status" value="1"/>
</dbReference>
<evidence type="ECO:0000256" key="5">
    <source>
        <dbReference type="ARBA" id="ARBA00022989"/>
    </source>
</evidence>
<organism evidence="9 10">
    <name type="scientific">Streptomyces zagrosensis</name>
    <dbReference type="NCBI Taxonomy" id="1042984"/>
    <lineage>
        <taxon>Bacteria</taxon>
        <taxon>Bacillati</taxon>
        <taxon>Actinomycetota</taxon>
        <taxon>Actinomycetes</taxon>
        <taxon>Kitasatosporales</taxon>
        <taxon>Streptomycetaceae</taxon>
        <taxon>Streptomyces</taxon>
    </lineage>
</organism>
<dbReference type="Proteomes" id="UP000588098">
    <property type="component" value="Unassembled WGS sequence"/>
</dbReference>
<evidence type="ECO:0000256" key="7">
    <source>
        <dbReference type="SAM" id="MobiDB-lite"/>
    </source>
</evidence>
<evidence type="ECO:0000256" key="4">
    <source>
        <dbReference type="ARBA" id="ARBA00022692"/>
    </source>
</evidence>
<feature type="region of interest" description="Disordered" evidence="7">
    <location>
        <begin position="1"/>
        <end position="32"/>
    </location>
</feature>
<dbReference type="InterPro" id="IPR051907">
    <property type="entry name" value="DoxX-like_oxidoreductase"/>
</dbReference>